<organism evidence="1 2">
    <name type="scientific">Aureimonas ureilytica</name>
    <dbReference type="NCBI Taxonomy" id="401562"/>
    <lineage>
        <taxon>Bacteria</taxon>
        <taxon>Pseudomonadati</taxon>
        <taxon>Pseudomonadota</taxon>
        <taxon>Alphaproteobacteria</taxon>
        <taxon>Hyphomicrobiales</taxon>
        <taxon>Aurantimonadaceae</taxon>
        <taxon>Aureimonas</taxon>
    </lineage>
</organism>
<reference evidence="1 2" key="1">
    <citation type="journal article" date="2016" name="Front. Microbiol.">
        <title>Genomic Resource of Rice Seed Associated Bacteria.</title>
        <authorList>
            <person name="Midha S."/>
            <person name="Bansal K."/>
            <person name="Sharma S."/>
            <person name="Kumar N."/>
            <person name="Patil P.P."/>
            <person name="Chaudhry V."/>
            <person name="Patil P.B."/>
        </authorList>
    </citation>
    <scope>NUCLEOTIDE SEQUENCE [LARGE SCALE GENOMIC DNA]</scope>
    <source>
        <strain evidence="1 2">NS226</strain>
    </source>
</reference>
<evidence type="ECO:0000313" key="1">
    <source>
        <dbReference type="EMBL" id="KTQ80653.1"/>
    </source>
</evidence>
<dbReference type="AlphaFoldDB" id="A0A175QXM0"/>
<accession>A0A175QXM0</accession>
<sequence length="303" mass="33214">MKAIASPSAFETRIEFLLEQLREASFDVRIWSQLARGIGEAVSAGHCRIGFHPHGMTGPAIRLNALGTSADRRAGRRQSDGSVEAEGVRPCDASMVLAETSSGVWKVEIWSADAYQAKILLSRLGATLTASFQVFRGLRGSGRAEFAQMRDLWDPLPFGVMLVDPHLHLRFANMASDDLLRTRALFRPFGREGAVRPTLQDNYAAFCQACEILRDGQAERASFDMLDRFGGAFGEMSVFSLAHASGFPVLPTGEMESGCVVVTLRPFLPEHQAHITDRRSAPLAFTQTTSLDDTTWARASHEA</sequence>
<dbReference type="EMBL" id="LDPZ01000087">
    <property type="protein sequence ID" value="KTQ80653.1"/>
    <property type="molecule type" value="Genomic_DNA"/>
</dbReference>
<evidence type="ECO:0000313" key="2">
    <source>
        <dbReference type="Proteomes" id="UP000078272"/>
    </source>
</evidence>
<dbReference type="Proteomes" id="UP000078272">
    <property type="component" value="Unassembled WGS sequence"/>
</dbReference>
<comment type="caution">
    <text evidence="1">The sequence shown here is derived from an EMBL/GenBank/DDBJ whole genome shotgun (WGS) entry which is preliminary data.</text>
</comment>
<gene>
    <name evidence="1" type="ORF">NS226_22800</name>
</gene>
<protein>
    <submittedName>
        <fullName evidence="1">Uncharacterized protein</fullName>
    </submittedName>
</protein>
<dbReference type="OrthoDB" id="2973014at2"/>
<name>A0A175QXM0_9HYPH</name>
<proteinExistence type="predicted"/>
<dbReference type="PATRIC" id="fig|401562.3.peg.5078"/>
<dbReference type="RefSeq" id="WP_058636904.1">
    <property type="nucleotide sequence ID" value="NZ_LDPZ01000087.1"/>
</dbReference>